<comment type="subcellular location">
    <subcellularLocation>
        <location evidence="1">Membrane</location>
    </subcellularLocation>
</comment>
<dbReference type="InterPro" id="IPR050519">
    <property type="entry name" value="Glycosyltransf_28_UgtP"/>
</dbReference>
<dbReference type="GO" id="GO:0009247">
    <property type="term" value="P:glycolipid biosynthetic process"/>
    <property type="evidence" value="ECO:0007669"/>
    <property type="project" value="InterPro"/>
</dbReference>
<proteinExistence type="inferred from homology"/>
<dbReference type="Pfam" id="PF06925">
    <property type="entry name" value="MGDG_synth"/>
    <property type="match status" value="1"/>
</dbReference>
<dbReference type="GO" id="GO:0016020">
    <property type="term" value="C:membrane"/>
    <property type="evidence" value="ECO:0007669"/>
    <property type="project" value="UniProtKB-SubCell"/>
</dbReference>
<protein>
    <submittedName>
        <fullName evidence="7">Processive diacylglycerol beta-glucosyltransferase</fullName>
        <ecNumber evidence="7">2.4.1.-</ecNumber>
    </submittedName>
</protein>
<evidence type="ECO:0000259" key="5">
    <source>
        <dbReference type="Pfam" id="PF04101"/>
    </source>
</evidence>
<evidence type="ECO:0000313" key="8">
    <source>
        <dbReference type="Proteomes" id="UP000237798"/>
    </source>
</evidence>
<keyword evidence="3 7" id="KW-0328">Glycosyltransferase</keyword>
<evidence type="ECO:0000256" key="2">
    <source>
        <dbReference type="ARBA" id="ARBA00006962"/>
    </source>
</evidence>
<dbReference type="EMBL" id="PVXP01000076">
    <property type="protein sequence ID" value="PRR81117.1"/>
    <property type="molecule type" value="Genomic_DNA"/>
</dbReference>
<dbReference type="InterPro" id="IPR009695">
    <property type="entry name" value="Diacylglyc_glucosyltr_N"/>
</dbReference>
<evidence type="ECO:0000259" key="6">
    <source>
        <dbReference type="Pfam" id="PF06925"/>
    </source>
</evidence>
<keyword evidence="4 7" id="KW-0808">Transferase</keyword>
<feature type="domain" description="Glycosyl transferase family 28 C-terminal" evidence="5">
    <location>
        <begin position="205"/>
        <end position="338"/>
    </location>
</feature>
<dbReference type="InterPro" id="IPR007235">
    <property type="entry name" value="Glyco_trans_28_C"/>
</dbReference>
<reference evidence="7 8" key="1">
    <citation type="submission" date="2018-03" db="EMBL/GenBank/DDBJ databases">
        <title>Genome sequence of Clostridium luticellarii DSM 29923.</title>
        <authorList>
            <person name="Poehlein A."/>
            <person name="Daniel R."/>
        </authorList>
    </citation>
    <scope>NUCLEOTIDE SEQUENCE [LARGE SCALE GENOMIC DNA]</scope>
    <source>
        <strain evidence="7 8">DSM 29923</strain>
    </source>
</reference>
<keyword evidence="8" id="KW-1185">Reference proteome</keyword>
<dbReference type="EC" id="2.4.1.-" evidence="7"/>
<evidence type="ECO:0000256" key="1">
    <source>
        <dbReference type="ARBA" id="ARBA00004370"/>
    </source>
</evidence>
<gene>
    <name evidence="7" type="primary">ugtP_2</name>
    <name evidence="7" type="ORF">CLLU_32170</name>
</gene>
<dbReference type="Proteomes" id="UP000237798">
    <property type="component" value="Unassembled WGS sequence"/>
</dbReference>
<dbReference type="AlphaFoldDB" id="A0A2T0BBC5"/>
<evidence type="ECO:0000313" key="7">
    <source>
        <dbReference type="EMBL" id="PRR81117.1"/>
    </source>
</evidence>
<evidence type="ECO:0000256" key="4">
    <source>
        <dbReference type="ARBA" id="ARBA00022679"/>
    </source>
</evidence>
<dbReference type="PANTHER" id="PTHR43025">
    <property type="entry name" value="MONOGALACTOSYLDIACYLGLYCEROL SYNTHASE"/>
    <property type="match status" value="1"/>
</dbReference>
<dbReference type="Pfam" id="PF04101">
    <property type="entry name" value="Glyco_tran_28_C"/>
    <property type="match status" value="1"/>
</dbReference>
<dbReference type="Gene3D" id="3.40.50.2000">
    <property type="entry name" value="Glycogen Phosphorylase B"/>
    <property type="match status" value="1"/>
</dbReference>
<evidence type="ECO:0000256" key="3">
    <source>
        <dbReference type="ARBA" id="ARBA00022676"/>
    </source>
</evidence>
<dbReference type="GO" id="GO:0016758">
    <property type="term" value="F:hexosyltransferase activity"/>
    <property type="evidence" value="ECO:0007669"/>
    <property type="project" value="InterPro"/>
</dbReference>
<sequence length="414" mass="46376">MKVLILSISAGGGHGNAAMALKNYISLRDVKSKVKIVDTLKYINPIIDKVVIGSYLKSLKVSPFLYGKLYSNSEDDYTITTTISSKLILAMTYKLLPLVNEFEPDILIATHSFAAEMLSVLKSKYHVNIPCMCVITDYYSHSSWLQPCIDAYIISNGDMIDKMVSKGIPKNTIYNLGIPVKPEFNMSYDKYSTLKSLKLCRSKFTILVMGGSLGLGKIADIYKQLDKVNENIQIIIITGKNKKLYSELLKLKISSSKETRIIGFTDQVNKYMQASDLLLTKPGGLTIAEALICKIPLGLFSPIPGQEEKNAQFLLKNNLAVNLTDISKCSENIEKLLNSRNELKIISENCSKFAKPYAINDIFNLISWLIQKNSAGRELEWEGKYQNKDTVKAFFKSAEKYFVETAQKLFAGNQ</sequence>
<organism evidence="7 8">
    <name type="scientific">Clostridium luticellarii</name>
    <dbReference type="NCBI Taxonomy" id="1691940"/>
    <lineage>
        <taxon>Bacteria</taxon>
        <taxon>Bacillati</taxon>
        <taxon>Bacillota</taxon>
        <taxon>Clostridia</taxon>
        <taxon>Eubacteriales</taxon>
        <taxon>Clostridiaceae</taxon>
        <taxon>Clostridium</taxon>
    </lineage>
</organism>
<dbReference type="OrthoDB" id="9815663at2"/>
<comment type="caution">
    <text evidence="7">The sequence shown here is derived from an EMBL/GenBank/DDBJ whole genome shotgun (WGS) entry which is preliminary data.</text>
</comment>
<feature type="domain" description="Diacylglycerol glucosyltransferase N-terminal" evidence="6">
    <location>
        <begin position="14"/>
        <end position="180"/>
    </location>
</feature>
<dbReference type="RefSeq" id="WP_106010770.1">
    <property type="nucleotide sequence ID" value="NZ_JALCPJ010000019.1"/>
</dbReference>
<name>A0A2T0BBC5_9CLOT</name>
<accession>A0A2T0BBC5</accession>
<dbReference type="SUPFAM" id="SSF53756">
    <property type="entry name" value="UDP-Glycosyltransferase/glycogen phosphorylase"/>
    <property type="match status" value="1"/>
</dbReference>
<dbReference type="PANTHER" id="PTHR43025:SF3">
    <property type="entry name" value="MONOGALACTOSYLDIACYLGLYCEROL SYNTHASE 1, CHLOROPLASTIC"/>
    <property type="match status" value="1"/>
</dbReference>
<comment type="similarity">
    <text evidence="2">Belongs to the glycosyltransferase 28 family.</text>
</comment>